<evidence type="ECO:0000256" key="5">
    <source>
        <dbReference type="ARBA" id="ARBA00022777"/>
    </source>
</evidence>
<dbReference type="PANTHER" id="PTHR44329:SF288">
    <property type="entry name" value="MITOGEN-ACTIVATED PROTEIN KINASE KINASE KINASE 20"/>
    <property type="match status" value="1"/>
</dbReference>
<dbReference type="InterPro" id="IPR001245">
    <property type="entry name" value="Ser-Thr/Tyr_kinase_cat_dom"/>
</dbReference>
<dbReference type="CDD" id="cd14686">
    <property type="entry name" value="bZIP"/>
    <property type="match status" value="1"/>
</dbReference>
<sequence length="539" mass="59082">MDSVALTIRRARRCGDPSLDLSNKGLEALPDELFRLGGLTHLNLSGNKLHSLDGRLAQLSGLKVLLVDDNQLTHLDEPLLRPLPCLQRVSARGNPLDDASQQLLTQLGYSTVVDSDTVEELVELPLPASRPVPPMSAPGGRRARPVADSKPLGLMVDDRIDIDRSSPLQPSLHHHQQHHHQPPTSSPPPLWLQSTPPAGGDGATTSNSGGDRGKQLGGRVGVGGGLVMDESPRMKELEQQLEDERRKNKRLTQEIKRLTERLREQDTSGLGGISSFTFSEVTLGKVVAQGAFSTVHEGEWMGARVAVKKIFDPSGSQDVRDELTTEVDVLSRVRHPHIVQLMASCLQSPTVGLVMELVEAGSLYDAIHTNRHPALREVSVRLRVALEVASALAYLHHRGVVHKDVKSFNVLLTQDFHAKLCDFGLARLKSTLNTGRLQHAGTPAYMAPELFRQGHYTEKVDVFAFAVLLWELLTLEVPFDGLDALLIRPKVESGAPLHVPSAGCPPDIRQLLHECWSVDGDQRPPMAHVVETLKRCVQQ</sequence>
<feature type="compositionally biased region" description="Basic residues" evidence="7">
    <location>
        <begin position="172"/>
        <end position="181"/>
    </location>
</feature>
<feature type="region of interest" description="Disordered" evidence="7">
    <location>
        <begin position="164"/>
        <end position="248"/>
    </location>
</feature>
<feature type="domain" description="Protein kinase" evidence="8">
    <location>
        <begin position="281"/>
        <end position="539"/>
    </location>
</feature>
<dbReference type="Gene3D" id="1.10.510.10">
    <property type="entry name" value="Transferase(Phosphotransferase) domain 1"/>
    <property type="match status" value="1"/>
</dbReference>
<dbReference type="GO" id="GO:0004674">
    <property type="term" value="F:protein serine/threonine kinase activity"/>
    <property type="evidence" value="ECO:0007669"/>
    <property type="project" value="TreeGrafter"/>
</dbReference>
<dbReference type="VEuPathDB" id="CryptoDB:Vbra_18208"/>
<evidence type="ECO:0000256" key="7">
    <source>
        <dbReference type="SAM" id="MobiDB-lite"/>
    </source>
</evidence>
<keyword evidence="1" id="KW-0433">Leucine-rich repeat</keyword>
<dbReference type="SMART" id="SM00369">
    <property type="entry name" value="LRR_TYP"/>
    <property type="match status" value="2"/>
</dbReference>
<keyword evidence="2" id="KW-0808">Transferase</keyword>
<dbReference type="InterPro" id="IPR008271">
    <property type="entry name" value="Ser/Thr_kinase_AS"/>
</dbReference>
<dbReference type="InterPro" id="IPR001611">
    <property type="entry name" value="Leu-rich_rpt"/>
</dbReference>
<keyword evidence="4" id="KW-0547">Nucleotide-binding</keyword>
<keyword evidence="5" id="KW-0418">Kinase</keyword>
<dbReference type="Gene3D" id="3.80.10.10">
    <property type="entry name" value="Ribonuclease Inhibitor"/>
    <property type="match status" value="1"/>
</dbReference>
<name>A0A0G4GLB6_VITBC</name>
<proteinExistence type="predicted"/>
<dbReference type="STRING" id="1169540.A0A0G4GLB6"/>
<dbReference type="PhylomeDB" id="A0A0G4GLB6"/>
<dbReference type="Proteomes" id="UP000041254">
    <property type="component" value="Unassembled WGS sequence"/>
</dbReference>
<accession>A0A0G4GLB6</accession>
<dbReference type="PROSITE" id="PS51450">
    <property type="entry name" value="LRR"/>
    <property type="match status" value="1"/>
</dbReference>
<dbReference type="OrthoDB" id="339325at2759"/>
<dbReference type="InterPro" id="IPR000719">
    <property type="entry name" value="Prot_kinase_dom"/>
</dbReference>
<dbReference type="PANTHER" id="PTHR44329">
    <property type="entry name" value="SERINE/THREONINE-PROTEIN KINASE TNNI3K-RELATED"/>
    <property type="match status" value="1"/>
</dbReference>
<dbReference type="CDD" id="cd13999">
    <property type="entry name" value="STKc_MAP3K-like"/>
    <property type="match status" value="1"/>
</dbReference>
<dbReference type="PROSITE" id="PS00108">
    <property type="entry name" value="PROTEIN_KINASE_ST"/>
    <property type="match status" value="1"/>
</dbReference>
<dbReference type="GO" id="GO:0005524">
    <property type="term" value="F:ATP binding"/>
    <property type="evidence" value="ECO:0007669"/>
    <property type="project" value="UniProtKB-KW"/>
</dbReference>
<dbReference type="Gene3D" id="3.30.200.20">
    <property type="entry name" value="Phosphorylase Kinase, domain 1"/>
    <property type="match status" value="1"/>
</dbReference>
<dbReference type="InterPro" id="IPR003591">
    <property type="entry name" value="Leu-rich_rpt_typical-subtyp"/>
</dbReference>
<evidence type="ECO:0000313" key="9">
    <source>
        <dbReference type="EMBL" id="CEM30886.1"/>
    </source>
</evidence>
<evidence type="ECO:0000256" key="4">
    <source>
        <dbReference type="ARBA" id="ARBA00022741"/>
    </source>
</evidence>
<evidence type="ECO:0000256" key="1">
    <source>
        <dbReference type="ARBA" id="ARBA00022614"/>
    </source>
</evidence>
<evidence type="ECO:0000256" key="6">
    <source>
        <dbReference type="ARBA" id="ARBA00022840"/>
    </source>
</evidence>
<dbReference type="PRINTS" id="PR00109">
    <property type="entry name" value="TYRKINASE"/>
</dbReference>
<dbReference type="Pfam" id="PF07714">
    <property type="entry name" value="PK_Tyr_Ser-Thr"/>
    <property type="match status" value="1"/>
</dbReference>
<dbReference type="InterPro" id="IPR011009">
    <property type="entry name" value="Kinase-like_dom_sf"/>
</dbReference>
<dbReference type="PROSITE" id="PS50011">
    <property type="entry name" value="PROTEIN_KINASE_DOM"/>
    <property type="match status" value="1"/>
</dbReference>
<dbReference type="InParanoid" id="A0A0G4GLB6"/>
<dbReference type="EMBL" id="CDMY01000708">
    <property type="protein sequence ID" value="CEM30886.1"/>
    <property type="molecule type" value="Genomic_DNA"/>
</dbReference>
<feature type="compositionally biased region" description="Basic and acidic residues" evidence="7">
    <location>
        <begin position="230"/>
        <end position="248"/>
    </location>
</feature>
<evidence type="ECO:0000313" key="10">
    <source>
        <dbReference type="Proteomes" id="UP000041254"/>
    </source>
</evidence>
<dbReference type="AlphaFoldDB" id="A0A0G4GLB6"/>
<evidence type="ECO:0000259" key="8">
    <source>
        <dbReference type="PROSITE" id="PS50011"/>
    </source>
</evidence>
<gene>
    <name evidence="9" type="ORF">Vbra_18208</name>
</gene>
<dbReference type="SUPFAM" id="SSF52075">
    <property type="entry name" value="Outer arm dynein light chain 1"/>
    <property type="match status" value="1"/>
</dbReference>
<dbReference type="SUPFAM" id="SSF56112">
    <property type="entry name" value="Protein kinase-like (PK-like)"/>
    <property type="match status" value="1"/>
</dbReference>
<dbReference type="OMA" id="NRPMRQI"/>
<keyword evidence="6" id="KW-0067">ATP-binding</keyword>
<protein>
    <recommendedName>
        <fullName evidence="8">Protein kinase domain-containing protein</fullName>
    </recommendedName>
</protein>
<dbReference type="Pfam" id="PF13855">
    <property type="entry name" value="LRR_8"/>
    <property type="match status" value="1"/>
</dbReference>
<reference evidence="9 10" key="1">
    <citation type="submission" date="2014-11" db="EMBL/GenBank/DDBJ databases">
        <authorList>
            <person name="Zhu J."/>
            <person name="Qi W."/>
            <person name="Song R."/>
        </authorList>
    </citation>
    <scope>NUCLEOTIDE SEQUENCE [LARGE SCALE GENOMIC DNA]</scope>
</reference>
<evidence type="ECO:0000256" key="3">
    <source>
        <dbReference type="ARBA" id="ARBA00022737"/>
    </source>
</evidence>
<dbReference type="InterPro" id="IPR051681">
    <property type="entry name" value="Ser/Thr_Kinases-Pseudokinases"/>
</dbReference>
<feature type="region of interest" description="Disordered" evidence="7">
    <location>
        <begin position="124"/>
        <end position="152"/>
    </location>
</feature>
<dbReference type="SMART" id="SM00220">
    <property type="entry name" value="S_TKc"/>
    <property type="match status" value="1"/>
</dbReference>
<evidence type="ECO:0000256" key="2">
    <source>
        <dbReference type="ARBA" id="ARBA00022679"/>
    </source>
</evidence>
<feature type="compositionally biased region" description="Gly residues" evidence="7">
    <location>
        <begin position="215"/>
        <end position="226"/>
    </location>
</feature>
<keyword evidence="3" id="KW-0677">Repeat</keyword>
<keyword evidence="10" id="KW-1185">Reference proteome</keyword>
<dbReference type="InterPro" id="IPR032675">
    <property type="entry name" value="LRR_dom_sf"/>
</dbReference>
<organism evidence="9 10">
    <name type="scientific">Vitrella brassicaformis (strain CCMP3155)</name>
    <dbReference type="NCBI Taxonomy" id="1169540"/>
    <lineage>
        <taxon>Eukaryota</taxon>
        <taxon>Sar</taxon>
        <taxon>Alveolata</taxon>
        <taxon>Colpodellida</taxon>
        <taxon>Vitrellaceae</taxon>
        <taxon>Vitrella</taxon>
    </lineage>
</organism>